<comment type="caution">
    <text evidence="2">The sequence shown here is derived from an EMBL/GenBank/DDBJ whole genome shotgun (WGS) entry which is preliminary data.</text>
</comment>
<organism evidence="2">
    <name type="scientific">bioreactor metagenome</name>
    <dbReference type="NCBI Taxonomy" id="1076179"/>
    <lineage>
        <taxon>unclassified sequences</taxon>
        <taxon>metagenomes</taxon>
        <taxon>ecological metagenomes</taxon>
    </lineage>
</organism>
<feature type="domain" description="Glycoside hydrolase family 2 catalytic" evidence="1">
    <location>
        <begin position="14"/>
        <end position="139"/>
    </location>
</feature>
<dbReference type="InterPro" id="IPR006103">
    <property type="entry name" value="Glyco_hydro_2_cat"/>
</dbReference>
<evidence type="ECO:0000259" key="1">
    <source>
        <dbReference type="Pfam" id="PF02836"/>
    </source>
</evidence>
<dbReference type="AlphaFoldDB" id="A0A645E6S9"/>
<evidence type="ECO:0000313" key="2">
    <source>
        <dbReference type="EMBL" id="MPM96262.1"/>
    </source>
</evidence>
<reference evidence="2" key="1">
    <citation type="submission" date="2019-08" db="EMBL/GenBank/DDBJ databases">
        <authorList>
            <person name="Kucharzyk K."/>
            <person name="Murdoch R.W."/>
            <person name="Higgins S."/>
            <person name="Loffler F."/>
        </authorList>
    </citation>
    <scope>NUCLEOTIDE SEQUENCE</scope>
</reference>
<dbReference type="Gene3D" id="3.20.20.80">
    <property type="entry name" value="Glycosidases"/>
    <property type="match status" value="1"/>
</dbReference>
<dbReference type="InterPro" id="IPR013783">
    <property type="entry name" value="Ig-like_fold"/>
</dbReference>
<gene>
    <name evidence="2" type="ORF">SDC9_143420</name>
</gene>
<name>A0A645E6S9_9ZZZZ</name>
<dbReference type="GO" id="GO:0004553">
    <property type="term" value="F:hydrolase activity, hydrolyzing O-glycosyl compounds"/>
    <property type="evidence" value="ECO:0007669"/>
    <property type="project" value="InterPro"/>
</dbReference>
<sequence>MIGGLGIAVDRPSSSIYNDPAQIAEQREKIRAQVRALKDLPGLIVWGLGNESEWPRARQVNEAYWQELNELAKIVKAEDPGHPVMNVIAGNSVWKIKAMMKFAPEIDIIGINSYGGAAASAARLAEAGWEKPYILTEFGPRGHWEVPKTEWAAPVEPGSKAKAAGYLRGYHGVMDGTRNCLGTVAFVWACKQEITGTWYGMFLETGEKTPAVDTMSLAYSGKYPANRSPEIEGVECAADREKVAPGTEFTAKATVSDPEKDRLAYEWKVIRESGVRWAEGAHEPIPPTMTGCFPKGSDTAEVTVKAPEKPGAYRLFLFVRDGKGGGATQNIPFLVE</sequence>
<accession>A0A645E6S9</accession>
<dbReference type="InterPro" id="IPR017853">
    <property type="entry name" value="GH"/>
</dbReference>
<dbReference type="Gene3D" id="2.60.40.10">
    <property type="entry name" value="Immunoglobulins"/>
    <property type="match status" value="1"/>
</dbReference>
<dbReference type="EMBL" id="VSSQ01042646">
    <property type="protein sequence ID" value="MPM96262.1"/>
    <property type="molecule type" value="Genomic_DNA"/>
</dbReference>
<dbReference type="Pfam" id="PF02836">
    <property type="entry name" value="Glyco_hydro_2_C"/>
    <property type="match status" value="1"/>
</dbReference>
<dbReference type="SUPFAM" id="SSF51445">
    <property type="entry name" value="(Trans)glycosidases"/>
    <property type="match status" value="1"/>
</dbReference>
<dbReference type="GO" id="GO:0005975">
    <property type="term" value="P:carbohydrate metabolic process"/>
    <property type="evidence" value="ECO:0007669"/>
    <property type="project" value="InterPro"/>
</dbReference>
<protein>
    <recommendedName>
        <fullName evidence="1">Glycoside hydrolase family 2 catalytic domain-containing protein</fullName>
    </recommendedName>
</protein>
<proteinExistence type="predicted"/>